<keyword evidence="2" id="KW-0963">Cytoplasm</keyword>
<dbReference type="InterPro" id="IPR012312">
    <property type="entry name" value="Hemerythrin-like"/>
</dbReference>
<name>A0A1M4PKH2_9FIRM</name>
<evidence type="ECO:0000256" key="3">
    <source>
        <dbReference type="ARBA" id="ARBA00022723"/>
    </source>
</evidence>
<dbReference type="InterPro" id="IPR019903">
    <property type="entry name" value="RIC_family"/>
</dbReference>
<keyword evidence="4" id="KW-0408">Iron</keyword>
<proteinExistence type="predicted"/>
<dbReference type="AlphaFoldDB" id="A0A1M4PKH2"/>
<sequence length="171" mass="20628">MENRIVDWQNESLTDLVNFITDVYHEYFQKEMKSISTLTTTILRVHGKDHRELSKVHRIYHIIQINLVQRMVKEGVNILPLIKIFERKARKEFLEEIFQEKDLLESEEDNIQNLFKDLNKITNGYSAPEDGCATYERTYETLKEFESKVLEYIYLEEDILYPRLKEELNKY</sequence>
<accession>A0A1M4PKH2</accession>
<dbReference type="GO" id="GO:0046872">
    <property type="term" value="F:metal ion binding"/>
    <property type="evidence" value="ECO:0007669"/>
    <property type="project" value="UniProtKB-KW"/>
</dbReference>
<evidence type="ECO:0000256" key="5">
    <source>
        <dbReference type="SAM" id="Coils"/>
    </source>
</evidence>
<protein>
    <submittedName>
        <fullName evidence="7">Iron-sulfur cluster repair di-iron protein</fullName>
    </submittedName>
</protein>
<evidence type="ECO:0000256" key="2">
    <source>
        <dbReference type="ARBA" id="ARBA00022490"/>
    </source>
</evidence>
<dbReference type="EMBL" id="LT669839">
    <property type="protein sequence ID" value="SHD75938.1"/>
    <property type="molecule type" value="Genomic_DNA"/>
</dbReference>
<reference evidence="7 8" key="1">
    <citation type="submission" date="2016-11" db="EMBL/GenBank/DDBJ databases">
        <authorList>
            <person name="Manzoor S."/>
        </authorList>
    </citation>
    <scope>NUCLEOTIDE SEQUENCE [LARGE SCALE GENOMIC DNA]</scope>
    <source>
        <strain evidence="7">Clostridium ultunense strain Esp</strain>
    </source>
</reference>
<evidence type="ECO:0000313" key="7">
    <source>
        <dbReference type="EMBL" id="SHD75938.1"/>
    </source>
</evidence>
<feature type="coiled-coil region" evidence="5">
    <location>
        <begin position="94"/>
        <end position="124"/>
    </location>
</feature>
<dbReference type="PANTHER" id="PTHR36438">
    <property type="entry name" value="IRON-SULFUR CLUSTER REPAIR PROTEIN YTFE"/>
    <property type="match status" value="1"/>
</dbReference>
<dbReference type="PANTHER" id="PTHR36438:SF1">
    <property type="entry name" value="IRON-SULFUR CLUSTER REPAIR PROTEIN YTFE"/>
    <property type="match status" value="1"/>
</dbReference>
<evidence type="ECO:0000259" key="6">
    <source>
        <dbReference type="Pfam" id="PF01814"/>
    </source>
</evidence>
<dbReference type="Pfam" id="PF01814">
    <property type="entry name" value="Hemerythrin"/>
    <property type="match status" value="1"/>
</dbReference>
<dbReference type="OrthoDB" id="9797132at2"/>
<gene>
    <name evidence="7" type="ORF">CUESP1_0552</name>
</gene>
<keyword evidence="5" id="KW-0175">Coiled coil</keyword>
<evidence type="ECO:0000256" key="1">
    <source>
        <dbReference type="ARBA" id="ARBA00004496"/>
    </source>
</evidence>
<keyword evidence="3" id="KW-0479">Metal-binding</keyword>
<feature type="domain" description="Hemerythrin-like" evidence="6">
    <location>
        <begin position="22"/>
        <end position="164"/>
    </location>
</feature>
<evidence type="ECO:0000256" key="4">
    <source>
        <dbReference type="ARBA" id="ARBA00023004"/>
    </source>
</evidence>
<dbReference type="Gene3D" id="1.20.120.520">
    <property type="entry name" value="nmb1532 protein domain like"/>
    <property type="match status" value="1"/>
</dbReference>
<evidence type="ECO:0000313" key="8">
    <source>
        <dbReference type="Proteomes" id="UP000245423"/>
    </source>
</evidence>
<dbReference type="Proteomes" id="UP000245423">
    <property type="component" value="Chromosome 1"/>
</dbReference>
<comment type="subcellular location">
    <subcellularLocation>
        <location evidence="1">Cytoplasm</location>
    </subcellularLocation>
</comment>
<organism evidence="7 8">
    <name type="scientific">[Clostridium] ultunense Esp</name>
    <dbReference type="NCBI Taxonomy" id="1288971"/>
    <lineage>
        <taxon>Bacteria</taxon>
        <taxon>Bacillati</taxon>
        <taxon>Bacillota</taxon>
        <taxon>Tissierellia</taxon>
        <taxon>Tissierellales</taxon>
        <taxon>Tepidimicrobiaceae</taxon>
        <taxon>Schnuerera</taxon>
    </lineage>
</organism>
<keyword evidence="8" id="KW-1185">Reference proteome</keyword>
<dbReference type="RefSeq" id="WP_051430911.1">
    <property type="nucleotide sequence ID" value="NZ_LT669839.1"/>
</dbReference>
<dbReference type="GO" id="GO:0005737">
    <property type="term" value="C:cytoplasm"/>
    <property type="evidence" value="ECO:0007669"/>
    <property type="project" value="UniProtKB-SubCell"/>
</dbReference>